<keyword evidence="3" id="KW-0805">Transcription regulation</keyword>
<keyword evidence="7" id="KW-1185">Reference proteome</keyword>
<keyword evidence="2" id="KW-0418">Kinase</keyword>
<dbReference type="Pfam" id="PF13185">
    <property type="entry name" value="GAF_2"/>
    <property type="match status" value="1"/>
</dbReference>
<gene>
    <name evidence="6" type="ORF">Ari01nite_67210</name>
</gene>
<evidence type="ECO:0000256" key="2">
    <source>
        <dbReference type="ARBA" id="ARBA00022777"/>
    </source>
</evidence>
<feature type="domain" description="ANTAR" evidence="5">
    <location>
        <begin position="167"/>
        <end position="228"/>
    </location>
</feature>
<proteinExistence type="predicted"/>
<sequence length="236" mass="24744">MTYSSIDPLVAVAELGRTKFTEATLDDVLGKVVSLACQTVPGAAEVSITLVGDKGPHTAAFTGDLALRLDERQYEDSRGPCLQAAAEQSAISVPDTVTDTRWGEWAPDAADAGMGSVLSVGLPILEDVTGALNVYGRPPHAFDDDATTLAQTFAGYAAVAVANAHVFYSAVALSRHLQAAMDSRAVIEQAKGIVMAQRRCSADEAFAFLTKASQDNNRKVRDVAATLVTSTCRPAG</sequence>
<dbReference type="InterPro" id="IPR011006">
    <property type="entry name" value="CheY-like_superfamily"/>
</dbReference>
<dbReference type="InterPro" id="IPR005561">
    <property type="entry name" value="ANTAR"/>
</dbReference>
<evidence type="ECO:0000256" key="1">
    <source>
        <dbReference type="ARBA" id="ARBA00022679"/>
    </source>
</evidence>
<dbReference type="EMBL" id="BOMV01000071">
    <property type="protein sequence ID" value="GIE99256.1"/>
    <property type="molecule type" value="Genomic_DNA"/>
</dbReference>
<dbReference type="AlphaFoldDB" id="A0A919K1P3"/>
<evidence type="ECO:0000256" key="3">
    <source>
        <dbReference type="ARBA" id="ARBA00023015"/>
    </source>
</evidence>
<dbReference type="InterPro" id="IPR012074">
    <property type="entry name" value="GAF_ANTAR"/>
</dbReference>
<comment type="caution">
    <text evidence="6">The sequence shown here is derived from an EMBL/GenBank/DDBJ whole genome shotgun (WGS) entry which is preliminary data.</text>
</comment>
<evidence type="ECO:0000256" key="4">
    <source>
        <dbReference type="ARBA" id="ARBA00023163"/>
    </source>
</evidence>
<evidence type="ECO:0000313" key="6">
    <source>
        <dbReference type="EMBL" id="GIE99256.1"/>
    </source>
</evidence>
<dbReference type="GO" id="GO:0016301">
    <property type="term" value="F:kinase activity"/>
    <property type="evidence" value="ECO:0007669"/>
    <property type="project" value="UniProtKB-KW"/>
</dbReference>
<dbReference type="SUPFAM" id="SSF55781">
    <property type="entry name" value="GAF domain-like"/>
    <property type="match status" value="1"/>
</dbReference>
<dbReference type="Pfam" id="PF03861">
    <property type="entry name" value="ANTAR"/>
    <property type="match status" value="1"/>
</dbReference>
<dbReference type="SMART" id="SM00065">
    <property type="entry name" value="GAF"/>
    <property type="match status" value="1"/>
</dbReference>
<protein>
    <recommendedName>
        <fullName evidence="5">ANTAR domain-containing protein</fullName>
    </recommendedName>
</protein>
<dbReference type="PROSITE" id="PS50921">
    <property type="entry name" value="ANTAR"/>
    <property type="match status" value="1"/>
</dbReference>
<dbReference type="InterPro" id="IPR036388">
    <property type="entry name" value="WH-like_DNA-bd_sf"/>
</dbReference>
<dbReference type="InterPro" id="IPR029016">
    <property type="entry name" value="GAF-like_dom_sf"/>
</dbReference>
<keyword evidence="4" id="KW-0804">Transcription</keyword>
<accession>A0A919K1P3</accession>
<dbReference type="InterPro" id="IPR003018">
    <property type="entry name" value="GAF"/>
</dbReference>
<organism evidence="6 7">
    <name type="scientific">Paractinoplanes rishiriensis</name>
    <dbReference type="NCBI Taxonomy" id="1050105"/>
    <lineage>
        <taxon>Bacteria</taxon>
        <taxon>Bacillati</taxon>
        <taxon>Actinomycetota</taxon>
        <taxon>Actinomycetes</taxon>
        <taxon>Micromonosporales</taxon>
        <taxon>Micromonosporaceae</taxon>
        <taxon>Paractinoplanes</taxon>
    </lineage>
</organism>
<evidence type="ECO:0000259" key="5">
    <source>
        <dbReference type="PROSITE" id="PS50921"/>
    </source>
</evidence>
<dbReference type="SUPFAM" id="SSF52172">
    <property type="entry name" value="CheY-like"/>
    <property type="match status" value="1"/>
</dbReference>
<dbReference type="GO" id="GO:0003723">
    <property type="term" value="F:RNA binding"/>
    <property type="evidence" value="ECO:0007669"/>
    <property type="project" value="InterPro"/>
</dbReference>
<dbReference type="Gene3D" id="3.30.450.40">
    <property type="match status" value="1"/>
</dbReference>
<dbReference type="PIRSF" id="PIRSF036625">
    <property type="entry name" value="GAF_ANTAR"/>
    <property type="match status" value="1"/>
</dbReference>
<name>A0A919K1P3_9ACTN</name>
<keyword evidence="1" id="KW-0808">Transferase</keyword>
<dbReference type="SMART" id="SM01012">
    <property type="entry name" value="ANTAR"/>
    <property type="match status" value="1"/>
</dbReference>
<evidence type="ECO:0000313" key="7">
    <source>
        <dbReference type="Proteomes" id="UP000636960"/>
    </source>
</evidence>
<dbReference type="Proteomes" id="UP000636960">
    <property type="component" value="Unassembled WGS sequence"/>
</dbReference>
<dbReference type="RefSeq" id="WP_203786258.1">
    <property type="nucleotide sequence ID" value="NZ_BOMV01000071.1"/>
</dbReference>
<dbReference type="Gene3D" id="1.10.10.10">
    <property type="entry name" value="Winged helix-like DNA-binding domain superfamily/Winged helix DNA-binding domain"/>
    <property type="match status" value="1"/>
</dbReference>
<reference evidence="6" key="1">
    <citation type="submission" date="2021-01" db="EMBL/GenBank/DDBJ databases">
        <title>Whole genome shotgun sequence of Actinoplanes rishiriensis NBRC 108556.</title>
        <authorList>
            <person name="Komaki H."/>
            <person name="Tamura T."/>
        </authorList>
    </citation>
    <scope>NUCLEOTIDE SEQUENCE</scope>
    <source>
        <strain evidence="6">NBRC 108556</strain>
    </source>
</reference>